<feature type="compositionally biased region" description="Polar residues" evidence="1">
    <location>
        <begin position="177"/>
        <end position="187"/>
    </location>
</feature>
<dbReference type="AlphaFoldDB" id="A0AAV8PI66"/>
<comment type="caution">
    <text evidence="2">The sequence shown here is derived from an EMBL/GenBank/DDBJ whole genome shotgun (WGS) entry which is preliminary data.</text>
</comment>
<gene>
    <name evidence="2" type="ORF">OPV22_013400</name>
</gene>
<organism evidence="2 3">
    <name type="scientific">Ensete ventricosum</name>
    <name type="common">Abyssinian banana</name>
    <name type="synonym">Musa ensete</name>
    <dbReference type="NCBI Taxonomy" id="4639"/>
    <lineage>
        <taxon>Eukaryota</taxon>
        <taxon>Viridiplantae</taxon>
        <taxon>Streptophyta</taxon>
        <taxon>Embryophyta</taxon>
        <taxon>Tracheophyta</taxon>
        <taxon>Spermatophyta</taxon>
        <taxon>Magnoliopsida</taxon>
        <taxon>Liliopsida</taxon>
        <taxon>Zingiberales</taxon>
        <taxon>Musaceae</taxon>
        <taxon>Ensete</taxon>
    </lineage>
</organism>
<evidence type="ECO:0000313" key="3">
    <source>
        <dbReference type="Proteomes" id="UP001222027"/>
    </source>
</evidence>
<dbReference type="InterPro" id="IPR036397">
    <property type="entry name" value="RNaseH_sf"/>
</dbReference>
<name>A0AAV8PI66_ENSVE</name>
<proteinExistence type="predicted"/>
<dbReference type="Proteomes" id="UP001222027">
    <property type="component" value="Unassembled WGS sequence"/>
</dbReference>
<dbReference type="PANTHER" id="PTHR48475:SF2">
    <property type="entry name" value="RIBONUCLEASE H"/>
    <property type="match status" value="1"/>
</dbReference>
<dbReference type="Gene3D" id="3.30.420.10">
    <property type="entry name" value="Ribonuclease H-like superfamily/Ribonuclease H"/>
    <property type="match status" value="1"/>
</dbReference>
<dbReference type="GO" id="GO:0003676">
    <property type="term" value="F:nucleic acid binding"/>
    <property type="evidence" value="ECO:0007669"/>
    <property type="project" value="InterPro"/>
</dbReference>
<evidence type="ECO:0000256" key="1">
    <source>
        <dbReference type="SAM" id="MobiDB-lite"/>
    </source>
</evidence>
<accession>A0AAV8PI66</accession>
<feature type="region of interest" description="Disordered" evidence="1">
    <location>
        <begin position="168"/>
        <end position="187"/>
    </location>
</feature>
<evidence type="ECO:0008006" key="4">
    <source>
        <dbReference type="Google" id="ProtNLM"/>
    </source>
</evidence>
<protein>
    <recommendedName>
        <fullName evidence="4">RNase H type-1 domain-containing protein</fullName>
    </recommendedName>
</protein>
<dbReference type="PANTHER" id="PTHR48475">
    <property type="entry name" value="RIBONUCLEASE H"/>
    <property type="match status" value="1"/>
</dbReference>
<evidence type="ECO:0000313" key="2">
    <source>
        <dbReference type="EMBL" id="KAJ8491679.1"/>
    </source>
</evidence>
<dbReference type="EMBL" id="JAQQAF010000004">
    <property type="protein sequence ID" value="KAJ8491679.1"/>
    <property type="molecule type" value="Genomic_DNA"/>
</dbReference>
<reference evidence="2 3" key="1">
    <citation type="submission" date="2022-12" db="EMBL/GenBank/DDBJ databases">
        <title>Chromosome-scale assembly of the Ensete ventricosum genome.</title>
        <authorList>
            <person name="Dussert Y."/>
            <person name="Stocks J."/>
            <person name="Wendawek A."/>
            <person name="Woldeyes F."/>
            <person name="Nichols R.A."/>
            <person name="Borrell J.S."/>
        </authorList>
    </citation>
    <scope>NUCLEOTIDE SEQUENCE [LARGE SCALE GENOMIC DNA]</scope>
    <source>
        <strain evidence="3">cv. Maze</strain>
        <tissue evidence="2">Seeds</tissue>
    </source>
</reference>
<keyword evidence="3" id="KW-1185">Reference proteome</keyword>
<sequence>MDRYLVEVHHLIYMFKHLTISQIPHTENSRADALAKSASVGTASGEPSAIASIHRPIVAIIEKATMANGLAEVTDRSILEGQRRRRVTDVLTTWVDELLSVLWVLRTTPKTLTGESPYSMAFGIEVILSSEVVFLTLRVEKFTPEASKAGLRENLNFVEKRRAEAHLRTHTTRRRFPNSTIGGSDPD</sequence>